<dbReference type="Pfam" id="PF00383">
    <property type="entry name" value="dCMP_cyt_deam_1"/>
    <property type="match status" value="1"/>
</dbReference>
<proteinExistence type="predicted"/>
<evidence type="ECO:0000259" key="1">
    <source>
        <dbReference type="PROSITE" id="PS51747"/>
    </source>
</evidence>
<dbReference type="PANTHER" id="PTHR11079">
    <property type="entry name" value="CYTOSINE DEAMINASE FAMILY MEMBER"/>
    <property type="match status" value="1"/>
</dbReference>
<dbReference type="CDD" id="cd01285">
    <property type="entry name" value="nucleoside_deaminase"/>
    <property type="match status" value="1"/>
</dbReference>
<sequence length="158" mass="16535">MTRNATRPAWLPELLAQAVSLATAEVHAGGIPFAGLVVDGTGAVLGSGVNRVRAHRDPTAHAEIVALRAAARDHGPHALAGATLLASGEPCPLCYVTALWSGIGRIVFAADRHAAAAAGFDYASSYDLFAVPVEQWRLSPLHLPVDGAREPFDAWLAR</sequence>
<protein>
    <submittedName>
        <fullName evidence="2">tRNA(Arg) A34 adenosine deaminase TadA</fullName>
    </submittedName>
</protein>
<dbReference type="GO" id="GO:0006152">
    <property type="term" value="P:purine nucleoside catabolic process"/>
    <property type="evidence" value="ECO:0007669"/>
    <property type="project" value="TreeGrafter"/>
</dbReference>
<name>A0A9X2GCH9_9ACTN</name>
<dbReference type="AlphaFoldDB" id="A0A9X2GCH9"/>
<reference evidence="2" key="1">
    <citation type="submission" date="2022-06" db="EMBL/GenBank/DDBJ databases">
        <title>Sequencing the genomes of 1000 actinobacteria strains.</title>
        <authorList>
            <person name="Klenk H.-P."/>
        </authorList>
    </citation>
    <scope>NUCLEOTIDE SEQUENCE</scope>
    <source>
        <strain evidence="2">DSM 46694</strain>
    </source>
</reference>
<dbReference type="SUPFAM" id="SSF53927">
    <property type="entry name" value="Cytidine deaminase-like"/>
    <property type="match status" value="1"/>
</dbReference>
<dbReference type="InterPro" id="IPR016193">
    <property type="entry name" value="Cytidine_deaminase-like"/>
</dbReference>
<dbReference type="InterPro" id="IPR002125">
    <property type="entry name" value="CMP_dCMP_dom"/>
</dbReference>
<evidence type="ECO:0000313" key="2">
    <source>
        <dbReference type="EMBL" id="MCP2354859.1"/>
    </source>
</evidence>
<accession>A0A9X2GCH9</accession>
<dbReference type="EMBL" id="JAMZEB010000002">
    <property type="protein sequence ID" value="MCP2354859.1"/>
    <property type="molecule type" value="Genomic_DNA"/>
</dbReference>
<dbReference type="RefSeq" id="WP_253741463.1">
    <property type="nucleotide sequence ID" value="NZ_BAABKA010000050.1"/>
</dbReference>
<evidence type="ECO:0000313" key="3">
    <source>
        <dbReference type="Proteomes" id="UP001139648"/>
    </source>
</evidence>
<keyword evidence="3" id="KW-1185">Reference proteome</keyword>
<dbReference type="Gene3D" id="3.40.140.10">
    <property type="entry name" value="Cytidine Deaminase, domain 2"/>
    <property type="match status" value="1"/>
</dbReference>
<dbReference type="GO" id="GO:0047974">
    <property type="term" value="F:guanosine deaminase activity"/>
    <property type="evidence" value="ECO:0007669"/>
    <property type="project" value="TreeGrafter"/>
</dbReference>
<gene>
    <name evidence="2" type="ORF">HD597_001879</name>
</gene>
<dbReference type="Proteomes" id="UP001139648">
    <property type="component" value="Unassembled WGS sequence"/>
</dbReference>
<dbReference type="PANTHER" id="PTHR11079:SF161">
    <property type="entry name" value="CMP_DCMP-TYPE DEAMINASE DOMAIN-CONTAINING PROTEIN"/>
    <property type="match status" value="1"/>
</dbReference>
<comment type="caution">
    <text evidence="2">The sequence shown here is derived from an EMBL/GenBank/DDBJ whole genome shotgun (WGS) entry which is preliminary data.</text>
</comment>
<feature type="domain" description="CMP/dCMP-type deaminase" evidence="1">
    <location>
        <begin position="6"/>
        <end position="121"/>
    </location>
</feature>
<dbReference type="PROSITE" id="PS51747">
    <property type="entry name" value="CYT_DCMP_DEAMINASES_2"/>
    <property type="match status" value="1"/>
</dbReference>
<organism evidence="2 3">
    <name type="scientific">Nonomuraea thailandensis</name>
    <dbReference type="NCBI Taxonomy" id="1188745"/>
    <lineage>
        <taxon>Bacteria</taxon>
        <taxon>Bacillati</taxon>
        <taxon>Actinomycetota</taxon>
        <taxon>Actinomycetes</taxon>
        <taxon>Streptosporangiales</taxon>
        <taxon>Streptosporangiaceae</taxon>
        <taxon>Nonomuraea</taxon>
    </lineage>
</organism>